<dbReference type="PANTHER" id="PTHR13932">
    <property type="entry name" value="COPROPORPHYRINIGEN III OXIDASE"/>
    <property type="match status" value="1"/>
</dbReference>
<comment type="subcellular location">
    <subcellularLocation>
        <location evidence="1 14">Cytoplasm</location>
    </subcellularLocation>
</comment>
<feature type="binding site" evidence="15">
    <location>
        <position position="168"/>
    </location>
    <ligand>
        <name>S-adenosyl-L-methionine</name>
        <dbReference type="ChEBI" id="CHEBI:59789"/>
        <label>2</label>
    </ligand>
</feature>
<protein>
    <recommendedName>
        <fullName evidence="14">Coproporphyrinogen-III oxidase</fullName>
        <ecNumber evidence="14">1.3.98.3</ecNumber>
    </recommendedName>
</protein>
<evidence type="ECO:0000256" key="7">
    <source>
        <dbReference type="ARBA" id="ARBA00022691"/>
    </source>
</evidence>
<comment type="similarity">
    <text evidence="3 14">Belongs to the anaerobic coproporphyrinogen-III oxidase family.</text>
</comment>
<dbReference type="NCBIfam" id="TIGR00538">
    <property type="entry name" value="hemN"/>
    <property type="match status" value="1"/>
</dbReference>
<feature type="binding site" evidence="15">
    <location>
        <position position="141"/>
    </location>
    <ligand>
        <name>S-adenosyl-L-methionine</name>
        <dbReference type="ChEBI" id="CHEBI:59789"/>
        <label>1</label>
    </ligand>
</feature>
<feature type="binding site" evidence="15">
    <location>
        <begin position="109"/>
        <end position="110"/>
    </location>
    <ligand>
        <name>S-adenosyl-L-methionine</name>
        <dbReference type="ChEBI" id="CHEBI:59789"/>
        <label>2</label>
    </ligand>
</feature>
<dbReference type="SFLD" id="SFLDS00029">
    <property type="entry name" value="Radical_SAM"/>
    <property type="match status" value="1"/>
</dbReference>
<keyword evidence="11 14" id="KW-0411">Iron-sulfur</keyword>
<comment type="catalytic activity">
    <reaction evidence="13 14">
        <text>coproporphyrinogen III + 2 S-adenosyl-L-methionine = protoporphyrinogen IX + 2 5'-deoxyadenosine + 2 L-methionine + 2 CO2</text>
        <dbReference type="Rhea" id="RHEA:15425"/>
        <dbReference type="ChEBI" id="CHEBI:16526"/>
        <dbReference type="ChEBI" id="CHEBI:17319"/>
        <dbReference type="ChEBI" id="CHEBI:57307"/>
        <dbReference type="ChEBI" id="CHEBI:57309"/>
        <dbReference type="ChEBI" id="CHEBI:57844"/>
        <dbReference type="ChEBI" id="CHEBI:59789"/>
        <dbReference type="EC" id="1.3.98.3"/>
    </reaction>
</comment>
<dbReference type="EC" id="1.3.98.3" evidence="14"/>
<evidence type="ECO:0000256" key="4">
    <source>
        <dbReference type="ARBA" id="ARBA00011245"/>
    </source>
</evidence>
<dbReference type="PANTHER" id="PTHR13932:SF6">
    <property type="entry name" value="OXYGEN-INDEPENDENT COPROPORPHYRINOGEN III OXIDASE"/>
    <property type="match status" value="1"/>
</dbReference>
<evidence type="ECO:0000256" key="12">
    <source>
        <dbReference type="ARBA" id="ARBA00023244"/>
    </source>
</evidence>
<dbReference type="AlphaFoldDB" id="A0A0J6T2F8"/>
<evidence type="ECO:0000256" key="5">
    <source>
        <dbReference type="ARBA" id="ARBA00022485"/>
    </source>
</evidence>
<organism evidence="18 19">
    <name type="scientific">Methylobacterium variabile</name>
    <dbReference type="NCBI Taxonomy" id="298794"/>
    <lineage>
        <taxon>Bacteria</taxon>
        <taxon>Pseudomonadati</taxon>
        <taxon>Pseudomonadota</taxon>
        <taxon>Alphaproteobacteria</taxon>
        <taxon>Hyphomicrobiales</taxon>
        <taxon>Methylobacteriaceae</taxon>
        <taxon>Methylobacterium</taxon>
    </lineage>
</organism>
<evidence type="ECO:0000313" key="18">
    <source>
        <dbReference type="EMBL" id="KMO41590.1"/>
    </source>
</evidence>
<evidence type="ECO:0000313" key="19">
    <source>
        <dbReference type="Proteomes" id="UP000035955"/>
    </source>
</evidence>
<feature type="binding site" evidence="15">
    <location>
        <begin position="63"/>
        <end position="65"/>
    </location>
    <ligand>
        <name>S-adenosyl-L-methionine</name>
        <dbReference type="ChEBI" id="CHEBI:59789"/>
        <label>2</label>
    </ligand>
</feature>
<feature type="binding site" evidence="16">
    <location>
        <position position="61"/>
    </location>
    <ligand>
        <name>[4Fe-4S] cluster</name>
        <dbReference type="ChEBI" id="CHEBI:49883"/>
        <note>4Fe-4S-S-AdoMet</note>
    </ligand>
</feature>
<evidence type="ECO:0000256" key="9">
    <source>
        <dbReference type="ARBA" id="ARBA00023002"/>
    </source>
</evidence>
<dbReference type="Pfam" id="PF04055">
    <property type="entry name" value="Radical_SAM"/>
    <property type="match status" value="1"/>
</dbReference>
<dbReference type="InterPro" id="IPR004558">
    <property type="entry name" value="Coprogen_oxidase_HemN"/>
</dbReference>
<reference evidence="18 19" key="1">
    <citation type="submission" date="2015-03" db="EMBL/GenBank/DDBJ databases">
        <title>Genome sequencing of Methylobacterium variabile DSM 16961.</title>
        <authorList>
            <person name="Chaudhry V."/>
            <person name="Patil P.B."/>
        </authorList>
    </citation>
    <scope>NUCLEOTIDE SEQUENCE [LARGE SCALE GENOMIC DNA]</scope>
    <source>
        <strain evidence="18 19">DSM 16961</strain>
    </source>
</reference>
<dbReference type="GO" id="GO:0005737">
    <property type="term" value="C:cytoplasm"/>
    <property type="evidence" value="ECO:0007669"/>
    <property type="project" value="UniProtKB-SubCell"/>
</dbReference>
<dbReference type="SMART" id="SM00729">
    <property type="entry name" value="Elp3"/>
    <property type="match status" value="1"/>
</dbReference>
<dbReference type="RefSeq" id="WP_048443111.1">
    <property type="nucleotide sequence ID" value="NZ_LABY01000030.1"/>
</dbReference>
<keyword evidence="8 14" id="KW-0479">Metal-binding</keyword>
<evidence type="ECO:0000256" key="15">
    <source>
        <dbReference type="PIRSR" id="PIRSR000167-1"/>
    </source>
</evidence>
<sequence length="450" mass="49007">MREDLRALYGEERLPRYTSYPPSPHFTAGIGAERYAAWLAETSPTANASLYLHVPFCRSMCWYCGCHTSITRHDAPIADYVGLLGREIGLVAARFEHAPLVRHVHFGGGTPTVMAPEAFVGLVAALRARFPFDPMAEVAVEIDPRTLVPAMTEALGHAGVTRASLGVQSFDPVVQEAIRRRQGFDVTAAAVVGLRAAGVRGINLDLIYGLPHQTVESCVDTVRQCLELRPDRLAVFGYAHVPAFKKHQRHIDQSSLPDGRARRAQAEAIAETLTAAGYRRIGLDHYALPDDPLEIAQAEGRLRRNFQGYTTDSSDALIGLGASAIGRLPQGYVQNAPGLRAYAERIGQGELATVKGYVLTPDDRLRADLIERIMCDFAVDVGQACRAHGRDPKAFLATLTRLPTLADHRLVRWDGELLVIPAEARIFVRNVAASFDGHLGTSGALHSRAA</sequence>
<evidence type="ECO:0000256" key="10">
    <source>
        <dbReference type="ARBA" id="ARBA00023004"/>
    </source>
</evidence>
<dbReference type="InterPro" id="IPR007197">
    <property type="entry name" value="rSAM"/>
</dbReference>
<dbReference type="SUPFAM" id="SSF102114">
    <property type="entry name" value="Radical SAM enzymes"/>
    <property type="match status" value="1"/>
</dbReference>
<dbReference type="GO" id="GO:0004109">
    <property type="term" value="F:coproporphyrinogen oxidase activity"/>
    <property type="evidence" value="ECO:0007669"/>
    <property type="project" value="InterPro"/>
</dbReference>
<keyword evidence="9 14" id="KW-0560">Oxidoreductase</keyword>
<comment type="subunit">
    <text evidence="4">Monomer.</text>
</comment>
<evidence type="ECO:0000259" key="17">
    <source>
        <dbReference type="PROSITE" id="PS51918"/>
    </source>
</evidence>
<evidence type="ECO:0000256" key="14">
    <source>
        <dbReference type="PIRNR" id="PIRNR000167"/>
    </source>
</evidence>
<keyword evidence="6 14" id="KW-0963">Cytoplasm</keyword>
<dbReference type="SFLD" id="SFLDG01065">
    <property type="entry name" value="anaerobic_coproporphyrinogen-I"/>
    <property type="match status" value="1"/>
</dbReference>
<feature type="binding site" evidence="15">
    <location>
        <position position="108"/>
    </location>
    <ligand>
        <name>S-adenosyl-L-methionine</name>
        <dbReference type="ChEBI" id="CHEBI:59789"/>
        <label>1</label>
    </ligand>
</feature>
<evidence type="ECO:0000256" key="8">
    <source>
        <dbReference type="ARBA" id="ARBA00022723"/>
    </source>
</evidence>
<evidence type="ECO:0000256" key="13">
    <source>
        <dbReference type="ARBA" id="ARBA00048321"/>
    </source>
</evidence>
<dbReference type="GO" id="GO:0046872">
    <property type="term" value="F:metal ion binding"/>
    <property type="evidence" value="ECO:0007669"/>
    <property type="project" value="UniProtKB-KW"/>
</dbReference>
<feature type="binding site" evidence="15">
    <location>
        <position position="205"/>
    </location>
    <ligand>
        <name>S-adenosyl-L-methionine</name>
        <dbReference type="ChEBI" id="CHEBI:59789"/>
        <label>2</label>
    </ligand>
</feature>
<dbReference type="GO" id="GO:0051539">
    <property type="term" value="F:4 iron, 4 sulfur cluster binding"/>
    <property type="evidence" value="ECO:0007669"/>
    <property type="project" value="UniProtKB-KW"/>
</dbReference>
<evidence type="ECO:0000256" key="1">
    <source>
        <dbReference type="ARBA" id="ARBA00004496"/>
    </source>
</evidence>
<feature type="binding site" evidence="15">
    <location>
        <position position="51"/>
    </location>
    <ligand>
        <name>S-adenosyl-L-methionine</name>
        <dbReference type="ChEBI" id="CHEBI:59789"/>
        <label>1</label>
    </ligand>
</feature>
<evidence type="ECO:0000256" key="11">
    <source>
        <dbReference type="ARBA" id="ARBA00023014"/>
    </source>
</evidence>
<feature type="binding site" evidence="16">
    <location>
        <position position="64"/>
    </location>
    <ligand>
        <name>[4Fe-4S] cluster</name>
        <dbReference type="ChEBI" id="CHEBI:49883"/>
        <note>4Fe-4S-S-AdoMet</note>
    </ligand>
</feature>
<keyword evidence="12 14" id="KW-0627">Porphyrin biosynthesis</keyword>
<feature type="domain" description="Radical SAM core" evidence="17">
    <location>
        <begin position="42"/>
        <end position="279"/>
    </location>
</feature>
<keyword evidence="5 14" id="KW-0004">4Fe-4S</keyword>
<dbReference type="GO" id="GO:0006782">
    <property type="term" value="P:protoporphyrinogen IX biosynthetic process"/>
    <property type="evidence" value="ECO:0007669"/>
    <property type="project" value="UniProtKB-UniPathway"/>
</dbReference>
<dbReference type="Gene3D" id="3.30.750.200">
    <property type="match status" value="1"/>
</dbReference>
<dbReference type="Gene3D" id="1.10.10.920">
    <property type="match status" value="1"/>
</dbReference>
<feature type="binding site" evidence="15">
    <location>
        <position position="239"/>
    </location>
    <ligand>
        <name>S-adenosyl-L-methionine</name>
        <dbReference type="ChEBI" id="CHEBI:59789"/>
        <label>2</label>
    </ligand>
</feature>
<dbReference type="EMBL" id="LABY01000030">
    <property type="protein sequence ID" value="KMO41590.1"/>
    <property type="molecule type" value="Genomic_DNA"/>
</dbReference>
<feature type="binding site" evidence="15">
    <location>
        <position position="180"/>
    </location>
    <ligand>
        <name>S-adenosyl-L-methionine</name>
        <dbReference type="ChEBI" id="CHEBI:59789"/>
        <label>2</label>
    </ligand>
</feature>
<comment type="caution">
    <text evidence="18">The sequence shown here is derived from an EMBL/GenBank/DDBJ whole genome shotgun (WGS) entry which is preliminary data.</text>
</comment>
<dbReference type="CDD" id="cd01335">
    <property type="entry name" value="Radical_SAM"/>
    <property type="match status" value="1"/>
</dbReference>
<evidence type="ECO:0000256" key="16">
    <source>
        <dbReference type="PIRSR" id="PIRSR000167-2"/>
    </source>
</evidence>
<dbReference type="PROSITE" id="PS51918">
    <property type="entry name" value="RADICAL_SAM"/>
    <property type="match status" value="1"/>
</dbReference>
<feature type="binding site" evidence="15">
    <location>
        <position position="325"/>
    </location>
    <ligand>
        <name>S-adenosyl-L-methionine</name>
        <dbReference type="ChEBI" id="CHEBI:59789"/>
        <label>1</label>
    </ligand>
</feature>
<keyword evidence="19" id="KW-1185">Reference proteome</keyword>
<dbReference type="InterPro" id="IPR034505">
    <property type="entry name" value="Coproporphyrinogen-III_oxidase"/>
</dbReference>
<dbReference type="InterPro" id="IPR006638">
    <property type="entry name" value="Elp3/MiaA/NifB-like_rSAM"/>
</dbReference>
<dbReference type="GO" id="GO:0051989">
    <property type="term" value="F:coproporphyrinogen dehydrogenase activity"/>
    <property type="evidence" value="ECO:0007669"/>
    <property type="project" value="UniProtKB-EC"/>
</dbReference>
<keyword evidence="7 14" id="KW-0949">S-adenosyl-L-methionine</keyword>
<dbReference type="PIRSF" id="PIRSF000167">
    <property type="entry name" value="HemN"/>
    <property type="match status" value="1"/>
</dbReference>
<accession>A0A0J6T2F8</accession>
<dbReference type="UniPathway" id="UPA00251">
    <property type="reaction ID" value="UER00323"/>
</dbReference>
<comment type="pathway">
    <text evidence="2 14">Porphyrin-containing compound metabolism; protoporphyrin-IX biosynthesis; protoporphyrinogen-IX from coproporphyrinogen-III (AdoMet route): step 1/1.</text>
</comment>
<feature type="binding site" evidence="16">
    <location>
        <position position="57"/>
    </location>
    <ligand>
        <name>[4Fe-4S] cluster</name>
        <dbReference type="ChEBI" id="CHEBI:49883"/>
        <note>4Fe-4S-S-AdoMet</note>
    </ligand>
</feature>
<evidence type="ECO:0000256" key="2">
    <source>
        <dbReference type="ARBA" id="ARBA00004785"/>
    </source>
</evidence>
<gene>
    <name evidence="18" type="ORF">VQ02_05295</name>
</gene>
<dbReference type="InterPro" id="IPR058240">
    <property type="entry name" value="rSAM_sf"/>
</dbReference>
<evidence type="ECO:0000256" key="3">
    <source>
        <dbReference type="ARBA" id="ARBA00005493"/>
    </source>
</evidence>
<comment type="cofactor">
    <cofactor evidence="14 16">
        <name>[4Fe-4S] cluster</name>
        <dbReference type="ChEBI" id="CHEBI:49883"/>
    </cofactor>
    <text evidence="14 16">Binds 1 [4Fe-4S] cluster. The cluster is coordinated with 3 cysteines and an exchangeable S-adenosyl-L-methionine.</text>
</comment>
<keyword evidence="10 14" id="KW-0408">Iron</keyword>
<dbReference type="Proteomes" id="UP000035955">
    <property type="component" value="Unassembled WGS sequence"/>
</dbReference>
<dbReference type="PATRIC" id="fig|298794.3.peg.4725"/>
<proteinExistence type="inferred from homology"/>
<evidence type="ECO:0000256" key="6">
    <source>
        <dbReference type="ARBA" id="ARBA00022490"/>
    </source>
</evidence>
<dbReference type="OrthoDB" id="9808022at2"/>
<name>A0A0J6T2F8_9HYPH</name>